<evidence type="ECO:0000256" key="4">
    <source>
        <dbReference type="ARBA" id="ARBA00023125"/>
    </source>
</evidence>
<evidence type="ECO:0000256" key="2">
    <source>
        <dbReference type="ARBA" id="ARBA00006454"/>
    </source>
</evidence>
<accession>A0A8J5C073</accession>
<dbReference type="Gene3D" id="1.10.10.60">
    <property type="entry name" value="Homeodomain-like"/>
    <property type="match status" value="1"/>
</dbReference>
<evidence type="ECO:0000259" key="10">
    <source>
        <dbReference type="PROSITE" id="PS50071"/>
    </source>
</evidence>
<feature type="region of interest" description="Disordered" evidence="9">
    <location>
        <begin position="535"/>
        <end position="571"/>
    </location>
</feature>
<feature type="region of interest" description="Disordered" evidence="9">
    <location>
        <begin position="1"/>
        <end position="58"/>
    </location>
</feature>
<keyword evidence="5 8" id="KW-0371">Homeobox</keyword>
<evidence type="ECO:0000256" key="7">
    <source>
        <dbReference type="ARBA" id="ARBA00023242"/>
    </source>
</evidence>
<comment type="caution">
    <text evidence="11">The sequence shown here is derived from an EMBL/GenBank/DDBJ whole genome shotgun (WGS) entry which is preliminary data.</text>
</comment>
<feature type="compositionally biased region" description="Basic and acidic residues" evidence="9">
    <location>
        <begin position="239"/>
        <end position="256"/>
    </location>
</feature>
<keyword evidence="7 8" id="KW-0539">Nucleus</keyword>
<dbReference type="InterPro" id="IPR001356">
    <property type="entry name" value="HD"/>
</dbReference>
<sequence>MEGEALGGDGGSGDLEESAPSIEKKDFRKGKRKRFHQALLNLYLPPSPPRSPPPRLPQIPVEELVPLVCGDLDSNFDQDVDNNGSESSQALADDLVPKKLTRAQRKRLRKRKLKETASIGRKIIGPLLPSNMVVFLHCYQISCKSQDALQWPELILSGRRVRRSIAVEERAQSVDFTGASCGSERRKLQDELTKGTAREEDDKEQNRTRSAAEESNKKREKKGDKADRDGIAMAAATDEDPRRRSRVEQKYGSGHEADEELDQDPPRHRRNRTMSHGFHQGLLSFPNGLDSGNRDHVAEQNRRDNGSAAGVHPALVLPIEDETCIYDSASEEAAAASAGGHMLSDLFNCLQPSGLAAPMDFHIIPSRSVAMGAAVDWYVADRHHHYQQQHSAAGLSTDSSSAMELFLMNPTAMQQSPQQIGFSSSPPQIATFQHHPFTESSPFGADRVVESQGLSLSLSSSLQHLEMKAKATDELRMREGILYFNNNQHLQDQQLHVAAFGGGGAGIVNLLRSSKYAKATQELLEEFCSVGRGPTKQANKLAKRGSTSNSNRNSSSIGNSGGASKGSPALSPAERFDLQRKKTKLISMLDKALSYINRGLLLSSHRTEMLMYEICLSLSPRLHHDSRHQRHDRRQIPEGNWRYNRYCEQMQMVVNSFDSVMQFGAATPYTALAQRAVSRHFRCLRDAIAAQLKQTRDALGDNNNNNNNNNKDGGAARSSGGSAIITKGATPRLRLLDQILRQQSTFSQLGMMEPESWRLQRGLPDRSVNILRGWLFEHFLHPYAFSYPNDSDKHLLARQTGLSRNQVANWFINARVRLWKPMVEEMYLQESKVEEEEAPPPEEETNQGTHSPTMRPESVNPAAVAFAEEAFDQVHRFATVATAGGAGDVSLTLGVRHAGATSERSRSSVRDFSEC</sequence>
<dbReference type="AlphaFoldDB" id="A0A8J5C073"/>
<dbReference type="CDD" id="cd00086">
    <property type="entry name" value="homeodomain"/>
    <property type="match status" value="1"/>
</dbReference>
<feature type="region of interest" description="Disordered" evidence="9">
    <location>
        <begin position="831"/>
        <end position="857"/>
    </location>
</feature>
<keyword evidence="12" id="KW-1185">Reference proteome</keyword>
<feature type="region of interest" description="Disordered" evidence="9">
    <location>
        <begin position="896"/>
        <end position="915"/>
    </location>
</feature>
<evidence type="ECO:0000256" key="1">
    <source>
        <dbReference type="ARBA" id="ARBA00004123"/>
    </source>
</evidence>
<comment type="similarity">
    <text evidence="2">Belongs to the TALE/BELL homeobox family.</text>
</comment>
<feature type="region of interest" description="Disordered" evidence="9">
    <location>
        <begin position="698"/>
        <end position="723"/>
    </location>
</feature>
<dbReference type="InterPro" id="IPR050224">
    <property type="entry name" value="TALE_homeobox"/>
</dbReference>
<evidence type="ECO:0000313" key="12">
    <source>
        <dbReference type="Proteomes" id="UP000734854"/>
    </source>
</evidence>
<dbReference type="PROSITE" id="PS50071">
    <property type="entry name" value="HOMEOBOX_2"/>
    <property type="match status" value="1"/>
</dbReference>
<evidence type="ECO:0000256" key="9">
    <source>
        <dbReference type="SAM" id="MobiDB-lite"/>
    </source>
</evidence>
<feature type="DNA-binding region" description="Homeobox" evidence="8">
    <location>
        <begin position="777"/>
        <end position="822"/>
    </location>
</feature>
<reference evidence="11 12" key="1">
    <citation type="submission" date="2020-08" db="EMBL/GenBank/DDBJ databases">
        <title>Plant Genome Project.</title>
        <authorList>
            <person name="Zhang R.-G."/>
        </authorList>
    </citation>
    <scope>NUCLEOTIDE SEQUENCE [LARGE SCALE GENOMIC DNA]</scope>
    <source>
        <tissue evidence="11">Rhizome</tissue>
    </source>
</reference>
<dbReference type="PANTHER" id="PTHR11850">
    <property type="entry name" value="HOMEOBOX PROTEIN TRANSCRIPTION FACTORS"/>
    <property type="match status" value="1"/>
</dbReference>
<feature type="domain" description="Homeobox" evidence="10">
    <location>
        <begin position="775"/>
        <end position="821"/>
    </location>
</feature>
<organism evidence="11 12">
    <name type="scientific">Zingiber officinale</name>
    <name type="common">Ginger</name>
    <name type="synonym">Amomum zingiber</name>
    <dbReference type="NCBI Taxonomy" id="94328"/>
    <lineage>
        <taxon>Eukaryota</taxon>
        <taxon>Viridiplantae</taxon>
        <taxon>Streptophyta</taxon>
        <taxon>Embryophyta</taxon>
        <taxon>Tracheophyta</taxon>
        <taxon>Spermatophyta</taxon>
        <taxon>Magnoliopsida</taxon>
        <taxon>Liliopsida</taxon>
        <taxon>Zingiberales</taxon>
        <taxon>Zingiberaceae</taxon>
        <taxon>Zingiber</taxon>
    </lineage>
</organism>
<comment type="subcellular location">
    <subcellularLocation>
        <location evidence="1 8">Nucleus</location>
    </subcellularLocation>
</comment>
<dbReference type="GO" id="GO:0006355">
    <property type="term" value="P:regulation of DNA-templated transcription"/>
    <property type="evidence" value="ECO:0007669"/>
    <property type="project" value="InterPro"/>
</dbReference>
<evidence type="ECO:0000256" key="6">
    <source>
        <dbReference type="ARBA" id="ARBA00023163"/>
    </source>
</evidence>
<feature type="compositionally biased region" description="Basic and acidic residues" evidence="9">
    <location>
        <begin position="292"/>
        <end position="305"/>
    </location>
</feature>
<feature type="compositionally biased region" description="Low complexity" evidence="9">
    <location>
        <begin position="545"/>
        <end position="558"/>
    </location>
</feature>
<feature type="compositionally biased region" description="Basic and acidic residues" evidence="9">
    <location>
        <begin position="903"/>
        <end position="915"/>
    </location>
</feature>
<dbReference type="GO" id="GO:0005634">
    <property type="term" value="C:nucleus"/>
    <property type="evidence" value="ECO:0007669"/>
    <property type="project" value="UniProtKB-SubCell"/>
</dbReference>
<name>A0A8J5C073_ZINOF</name>
<keyword evidence="4 8" id="KW-0238">DNA-binding</keyword>
<dbReference type="InterPro" id="IPR009057">
    <property type="entry name" value="Homeodomain-like_sf"/>
</dbReference>
<keyword evidence="3" id="KW-0805">Transcription regulation</keyword>
<keyword evidence="6" id="KW-0804">Transcription</keyword>
<dbReference type="Pfam" id="PF05920">
    <property type="entry name" value="Homeobox_KN"/>
    <property type="match status" value="1"/>
</dbReference>
<dbReference type="SUPFAM" id="SSF46689">
    <property type="entry name" value="Homeodomain-like"/>
    <property type="match status" value="1"/>
</dbReference>
<dbReference type="GO" id="GO:0003677">
    <property type="term" value="F:DNA binding"/>
    <property type="evidence" value="ECO:0007669"/>
    <property type="project" value="UniProtKB-UniRule"/>
</dbReference>
<dbReference type="InterPro" id="IPR006563">
    <property type="entry name" value="POX_dom"/>
</dbReference>
<dbReference type="EMBL" id="JACMSC010000151">
    <property type="protein sequence ID" value="KAG6466503.1"/>
    <property type="molecule type" value="Genomic_DNA"/>
</dbReference>
<feature type="compositionally biased region" description="Low complexity" evidence="9">
    <location>
        <begin position="702"/>
        <end position="723"/>
    </location>
</feature>
<feature type="compositionally biased region" description="Acidic residues" evidence="9">
    <location>
        <begin position="833"/>
        <end position="845"/>
    </location>
</feature>
<dbReference type="InterPro" id="IPR008422">
    <property type="entry name" value="KN_HD"/>
</dbReference>
<feature type="compositionally biased region" description="Basic and acidic residues" evidence="9">
    <location>
        <begin position="183"/>
        <end position="230"/>
    </location>
</feature>
<evidence type="ECO:0000313" key="11">
    <source>
        <dbReference type="EMBL" id="KAG6466503.1"/>
    </source>
</evidence>
<dbReference type="SMART" id="SM00389">
    <property type="entry name" value="HOX"/>
    <property type="match status" value="1"/>
</dbReference>
<evidence type="ECO:0000256" key="3">
    <source>
        <dbReference type="ARBA" id="ARBA00023015"/>
    </source>
</evidence>
<dbReference type="SMART" id="SM00574">
    <property type="entry name" value="POX"/>
    <property type="match status" value="1"/>
</dbReference>
<evidence type="ECO:0000256" key="5">
    <source>
        <dbReference type="ARBA" id="ARBA00023155"/>
    </source>
</evidence>
<protein>
    <recommendedName>
        <fullName evidence="10">Homeobox domain-containing protein</fullName>
    </recommendedName>
</protein>
<feature type="compositionally biased region" description="Pro residues" evidence="9">
    <location>
        <begin position="45"/>
        <end position="57"/>
    </location>
</feature>
<evidence type="ECO:0000256" key="8">
    <source>
        <dbReference type="PROSITE-ProRule" id="PRU00108"/>
    </source>
</evidence>
<proteinExistence type="inferred from homology"/>
<feature type="compositionally biased region" description="Basic residues" evidence="9">
    <location>
        <begin position="27"/>
        <end position="36"/>
    </location>
</feature>
<feature type="compositionally biased region" description="Gly residues" evidence="9">
    <location>
        <begin position="1"/>
        <end position="13"/>
    </location>
</feature>
<dbReference type="Pfam" id="PF07526">
    <property type="entry name" value="POX"/>
    <property type="match status" value="2"/>
</dbReference>
<gene>
    <name evidence="11" type="ORF">ZIOFF_075686</name>
</gene>
<feature type="region of interest" description="Disordered" evidence="9">
    <location>
        <begin position="181"/>
        <end position="309"/>
    </location>
</feature>
<dbReference type="Proteomes" id="UP000734854">
    <property type="component" value="Unassembled WGS sequence"/>
</dbReference>